<feature type="compositionally biased region" description="Low complexity" evidence="5">
    <location>
        <begin position="561"/>
        <end position="571"/>
    </location>
</feature>
<keyword evidence="6" id="KW-0472">Membrane</keyword>
<evidence type="ECO:0000313" key="10">
    <source>
        <dbReference type="EMBL" id="VYS76504.1"/>
    </source>
</evidence>
<evidence type="ECO:0000256" key="3">
    <source>
        <dbReference type="ARBA" id="ARBA00022825"/>
    </source>
</evidence>
<dbReference type="GO" id="GO:0005886">
    <property type="term" value="C:plasma membrane"/>
    <property type="evidence" value="ECO:0007669"/>
    <property type="project" value="TreeGrafter"/>
</dbReference>
<dbReference type="InterPro" id="IPR036852">
    <property type="entry name" value="Peptidase_S8/S53_dom_sf"/>
</dbReference>
<dbReference type="InterPro" id="IPR015500">
    <property type="entry name" value="Peptidase_S8_subtilisin-rel"/>
</dbReference>
<name>A0A6N2R6Z8_BIFLN</name>
<evidence type="ECO:0000256" key="5">
    <source>
        <dbReference type="SAM" id="MobiDB-lite"/>
    </source>
</evidence>
<dbReference type="PRINTS" id="PR00723">
    <property type="entry name" value="SUBTILISIN"/>
</dbReference>
<reference evidence="10" key="1">
    <citation type="submission" date="2019-11" db="EMBL/GenBank/DDBJ databases">
        <authorList>
            <person name="Feng L."/>
        </authorList>
    </citation>
    <scope>NUCLEOTIDE SEQUENCE</scope>
    <source>
        <strain evidence="10">BlongumLFYP82</strain>
    </source>
</reference>
<protein>
    <submittedName>
        <fullName evidence="10">Minor extracellular protease Epr</fullName>
        <ecNumber evidence="10">3.4.21.-</ecNumber>
    </submittedName>
    <submittedName>
        <fullName evidence="9">S8 family serine peptidase</fullName>
    </submittedName>
</protein>
<reference evidence="9" key="2">
    <citation type="submission" date="2023-10" db="EMBL/GenBank/DDBJ databases">
        <title>Rapid discrimination of Bifidobacterium longum Subspecies based on MALDI-TOF MS and Machine Learning.</title>
        <authorList>
            <person name="Chen J."/>
        </authorList>
    </citation>
    <scope>NUCLEOTIDE SEQUENCE</scope>
    <source>
        <strain evidence="9">YGMCC0039</strain>
    </source>
</reference>
<keyword evidence="2 4" id="KW-0378">Hydrolase</keyword>
<feature type="signal peptide" evidence="7">
    <location>
        <begin position="1"/>
        <end position="34"/>
    </location>
</feature>
<evidence type="ECO:0000256" key="4">
    <source>
        <dbReference type="PROSITE-ProRule" id="PRU01240"/>
    </source>
</evidence>
<evidence type="ECO:0000256" key="1">
    <source>
        <dbReference type="ARBA" id="ARBA00022670"/>
    </source>
</evidence>
<keyword evidence="7" id="KW-0732">Signal</keyword>
<dbReference type="PANTHER" id="PTHR42884:SF14">
    <property type="entry name" value="NEUROENDOCRINE CONVERTASE 1"/>
    <property type="match status" value="1"/>
</dbReference>
<dbReference type="EMBL" id="CACRSV010000003">
    <property type="protein sequence ID" value="VYS76504.1"/>
    <property type="molecule type" value="Genomic_DNA"/>
</dbReference>
<dbReference type="GO" id="GO:0004252">
    <property type="term" value="F:serine-type endopeptidase activity"/>
    <property type="evidence" value="ECO:0007669"/>
    <property type="project" value="UniProtKB-UniRule"/>
</dbReference>
<keyword evidence="1 4" id="KW-0645">Protease</keyword>
<feature type="active site" description="Charge relay system" evidence="4">
    <location>
        <position position="70"/>
    </location>
</feature>
<proteinExistence type="inferred from homology"/>
<feature type="transmembrane region" description="Helical" evidence="6">
    <location>
        <begin position="494"/>
        <end position="518"/>
    </location>
</feature>
<dbReference type="InterPro" id="IPR000209">
    <property type="entry name" value="Peptidase_S8/S53_dom"/>
</dbReference>
<accession>A0A6N2R6Z8</accession>
<dbReference type="PROSITE" id="PS51892">
    <property type="entry name" value="SUBTILASE"/>
    <property type="match status" value="1"/>
</dbReference>
<keyword evidence="3 4" id="KW-0720">Serine protease</keyword>
<organism evidence="10">
    <name type="scientific">Bifidobacterium longum</name>
    <dbReference type="NCBI Taxonomy" id="216816"/>
    <lineage>
        <taxon>Bacteria</taxon>
        <taxon>Bacillati</taxon>
        <taxon>Actinomycetota</taxon>
        <taxon>Actinomycetes</taxon>
        <taxon>Bifidobacteriales</taxon>
        <taxon>Bifidobacteriaceae</taxon>
        <taxon>Bifidobacterium</taxon>
    </lineage>
</organism>
<feature type="active site" description="Charge relay system" evidence="4">
    <location>
        <position position="127"/>
    </location>
</feature>
<keyword evidence="6" id="KW-0812">Transmembrane</keyword>
<dbReference type="EC" id="3.4.21.-" evidence="10"/>
<keyword evidence="6" id="KW-1133">Transmembrane helix</keyword>
<evidence type="ECO:0000256" key="6">
    <source>
        <dbReference type="SAM" id="Phobius"/>
    </source>
</evidence>
<dbReference type="EMBL" id="JAWLRA010000004">
    <property type="protein sequence ID" value="MDW3126036.1"/>
    <property type="molecule type" value="Genomic_DNA"/>
</dbReference>
<dbReference type="AlphaFoldDB" id="A0A6N2R6Z8"/>
<feature type="compositionally biased region" description="Basic residues" evidence="5">
    <location>
        <begin position="521"/>
        <end position="530"/>
    </location>
</feature>
<feature type="region of interest" description="Disordered" evidence="5">
    <location>
        <begin position="521"/>
        <end position="616"/>
    </location>
</feature>
<dbReference type="Gene3D" id="3.40.50.200">
    <property type="entry name" value="Peptidase S8/S53 domain"/>
    <property type="match status" value="1"/>
</dbReference>
<sequence length="616" mass="65081">MVKGWSVKRYTRRLIGAAVTVVMAGTVCTPVAMADDADSSASYWYVDNMGVRDAWKQDITGKGVKVAVIDSQVVSDYPGFADANISYKAVLKNGLASCTAQTKRGTGILKASDSSLKAGERGIYATHGTEMVARIVGNGAGYDGSPGIIGVAPGAEITAYADGVDSGLGGSAMDKKCKDDEGNIAANSLLTLSEVIRHDYRIINMSFGTTIDITADFVAAYVSALRKGIILVSGRDNDTDPGTNDFVGMPLNNSYFPGEITVNSINPDGSLSSTSDVMDGNVAILSPGTNMPVYPWGDSKDAEVGDGGTSSATAILSGYLALVLQKWPKATGNQVLQSLIRNTKGNESGEPRLDPEHKRGFGEVDVAKLLSVDPTQYPDINPLLAWAYETSEKHEETRGMYTDHSDWKDGAYGESDPFSPDGEKISVTKNTDLVGREYERQQAAWKKVERCKADGGSDCMKYSATNTADKADGKDGGRTVLPDTGGSKLLGVPLWVWLAAGGVGVAVVVGGIVLAVVLSKRGRRRSRHGGHASGRGPLPPANPYPPQVPGANNGMVPPPAAGQYAPQQQAPHSSAFPRQTPYPAVPYPVPPQQAAQPPVMPGNTQNPYTNNNRNNR</sequence>
<feature type="domain" description="Peptidase S8/S53" evidence="8">
    <location>
        <begin position="61"/>
        <end position="349"/>
    </location>
</feature>
<feature type="compositionally biased region" description="Pro residues" evidence="5">
    <location>
        <begin position="537"/>
        <end position="548"/>
    </location>
</feature>
<evidence type="ECO:0000256" key="2">
    <source>
        <dbReference type="ARBA" id="ARBA00022801"/>
    </source>
</evidence>
<dbReference type="Pfam" id="PF00082">
    <property type="entry name" value="Peptidase_S8"/>
    <property type="match status" value="1"/>
</dbReference>
<evidence type="ECO:0000259" key="8">
    <source>
        <dbReference type="Pfam" id="PF00082"/>
    </source>
</evidence>
<evidence type="ECO:0000256" key="7">
    <source>
        <dbReference type="SAM" id="SignalP"/>
    </source>
</evidence>
<evidence type="ECO:0000313" key="9">
    <source>
        <dbReference type="EMBL" id="MDW3126036.1"/>
    </source>
</evidence>
<dbReference type="SUPFAM" id="SSF52743">
    <property type="entry name" value="Subtilisin-like"/>
    <property type="match status" value="1"/>
</dbReference>
<feature type="active site" description="Charge relay system" evidence="4">
    <location>
        <position position="310"/>
    </location>
</feature>
<dbReference type="GO" id="GO:0016485">
    <property type="term" value="P:protein processing"/>
    <property type="evidence" value="ECO:0007669"/>
    <property type="project" value="TreeGrafter"/>
</dbReference>
<feature type="chain" id="PRO_5026762432" evidence="7">
    <location>
        <begin position="35"/>
        <end position="616"/>
    </location>
</feature>
<gene>
    <name evidence="10" type="primary">epr</name>
    <name evidence="10" type="ORF">BLLFYP82_00505</name>
    <name evidence="9" type="ORF">RS890_02695</name>
</gene>
<dbReference type="Proteomes" id="UP001277803">
    <property type="component" value="Unassembled WGS sequence"/>
</dbReference>
<feature type="compositionally biased region" description="Low complexity" evidence="5">
    <location>
        <begin position="592"/>
        <end position="616"/>
    </location>
</feature>
<dbReference type="RefSeq" id="WP_144169349.1">
    <property type="nucleotide sequence ID" value="NZ_JAWLRA010000004.1"/>
</dbReference>
<comment type="similarity">
    <text evidence="4">Belongs to the peptidase S8 family.</text>
</comment>
<dbReference type="PANTHER" id="PTHR42884">
    <property type="entry name" value="PROPROTEIN CONVERTASE SUBTILISIN/KEXIN-RELATED"/>
    <property type="match status" value="1"/>
</dbReference>